<organism evidence="1 2">
    <name type="scientific">Lacticaseibacillus mingshuiensis</name>
    <dbReference type="NCBI Taxonomy" id="2799574"/>
    <lineage>
        <taxon>Bacteria</taxon>
        <taxon>Bacillati</taxon>
        <taxon>Bacillota</taxon>
        <taxon>Bacilli</taxon>
        <taxon>Lactobacillales</taxon>
        <taxon>Lactobacillaceae</taxon>
        <taxon>Lacticaseibacillus</taxon>
    </lineage>
</organism>
<reference evidence="2" key="1">
    <citation type="journal article" date="2019" name="Int. J. Syst. Evol. Microbiol.">
        <title>The Global Catalogue of Microorganisms (GCM) 10K type strain sequencing project: providing services to taxonomists for standard genome sequencing and annotation.</title>
        <authorList>
            <consortium name="The Broad Institute Genomics Platform"/>
            <consortium name="The Broad Institute Genome Sequencing Center for Infectious Disease"/>
            <person name="Wu L."/>
            <person name="Ma J."/>
        </authorList>
    </citation>
    <scope>NUCLEOTIDE SEQUENCE [LARGE SCALE GENOMIC DNA]</scope>
    <source>
        <strain evidence="2">CCM 8980</strain>
    </source>
</reference>
<keyword evidence="2" id="KW-1185">Reference proteome</keyword>
<proteinExistence type="predicted"/>
<evidence type="ECO:0000313" key="2">
    <source>
        <dbReference type="Proteomes" id="UP001597196"/>
    </source>
</evidence>
<comment type="caution">
    <text evidence="1">The sequence shown here is derived from an EMBL/GenBank/DDBJ whole genome shotgun (WGS) entry which is preliminary data.</text>
</comment>
<gene>
    <name evidence="1" type="ORF">ACFQ4P_05725</name>
</gene>
<evidence type="ECO:0000313" key="1">
    <source>
        <dbReference type="EMBL" id="MFD1429743.1"/>
    </source>
</evidence>
<dbReference type="RefSeq" id="WP_203637024.1">
    <property type="nucleotide sequence ID" value="NZ_BOLS01000006.1"/>
</dbReference>
<protein>
    <submittedName>
        <fullName evidence="1">DUF1642 domain-containing protein</fullName>
    </submittedName>
</protein>
<dbReference type="EMBL" id="JBHTOC010000007">
    <property type="protein sequence ID" value="MFD1429743.1"/>
    <property type="molecule type" value="Genomic_DNA"/>
</dbReference>
<name>A0ABW4CIC0_9LACO</name>
<dbReference type="Pfam" id="PF07852">
    <property type="entry name" value="DUF1642"/>
    <property type="match status" value="1"/>
</dbReference>
<accession>A0ABW4CIC0</accession>
<dbReference type="Proteomes" id="UP001597196">
    <property type="component" value="Unassembled WGS sequence"/>
</dbReference>
<dbReference type="InterPro" id="IPR012865">
    <property type="entry name" value="DUF1642"/>
</dbReference>
<sequence length="177" mass="20155">MTDKAKLYAVKNDEGEWLSLDGTKMGIWYSNNPTLFKDKSYAEAQSMGRRAHVVELVESPDKVVVSEEEAEMLERAKDSCWPAHIFDCGAAGAPINSQDRLMRAYVNGWAVEKHKRWNVKVPHTADELYWKRGNGNIGCTGAWRTDDEIVRNLTFTDAEIDHYGLQDCEKVEVQDED</sequence>